<dbReference type="Pfam" id="PF09148">
    <property type="entry name" value="DUF1934"/>
    <property type="match status" value="1"/>
</dbReference>
<keyword evidence="2" id="KW-1185">Reference proteome</keyword>
<accession>A0A0E4H595</accession>
<dbReference type="InterPro" id="IPR012674">
    <property type="entry name" value="Calycin"/>
</dbReference>
<dbReference type="Gene3D" id="2.40.128.20">
    <property type="match status" value="1"/>
</dbReference>
<reference evidence="2" key="1">
    <citation type="submission" date="2015-03" db="EMBL/GenBank/DDBJ databases">
        <authorList>
            <person name="Urmite Genomes"/>
        </authorList>
    </citation>
    <scope>NUCLEOTIDE SEQUENCE [LARGE SCALE GENOMIC DNA]</scope>
    <source>
        <strain evidence="2">FF10</strain>
    </source>
</reference>
<sequence length="128" mass="15113">MKISLRNKITLDGQIEVLDQEYPVELVEKKDQLYLIFHNEEKEKTIIKCDETELVMTRFSSPKSIMRFREKKDAVVILHTPLGMQHFVTDTKYFLLDRDQQSLTLHYDLKQLEGDGIFASYQMEIGWG</sequence>
<protein>
    <submittedName>
        <fullName evidence="1">Putative cytoplasmic protein</fullName>
    </submittedName>
</protein>
<dbReference type="SUPFAM" id="SSF50814">
    <property type="entry name" value="Lipocalins"/>
    <property type="match status" value="1"/>
</dbReference>
<gene>
    <name evidence="1" type="ORF">BN1356_01254</name>
</gene>
<proteinExistence type="predicted"/>
<dbReference type="RefSeq" id="WP_093650492.1">
    <property type="nucleotide sequence ID" value="NZ_CTEN01000002.1"/>
</dbReference>
<name>A0A0E4H595_9STRE</name>
<dbReference type="EMBL" id="CTEN01000002">
    <property type="protein sequence ID" value="CQR24902.1"/>
    <property type="molecule type" value="Genomic_DNA"/>
</dbReference>
<dbReference type="OrthoDB" id="2233368at2"/>
<evidence type="ECO:0000313" key="2">
    <source>
        <dbReference type="Proteomes" id="UP000198604"/>
    </source>
</evidence>
<dbReference type="AlphaFoldDB" id="A0A0E4H595"/>
<evidence type="ECO:0000313" key="1">
    <source>
        <dbReference type="EMBL" id="CQR24902.1"/>
    </source>
</evidence>
<organism evidence="1 2">
    <name type="scientific">Streptococcus varani</name>
    <dbReference type="NCBI Taxonomy" id="1608583"/>
    <lineage>
        <taxon>Bacteria</taxon>
        <taxon>Bacillati</taxon>
        <taxon>Bacillota</taxon>
        <taxon>Bacilli</taxon>
        <taxon>Lactobacillales</taxon>
        <taxon>Streptococcaceae</taxon>
        <taxon>Streptococcus</taxon>
    </lineage>
</organism>
<dbReference type="Proteomes" id="UP000198604">
    <property type="component" value="Unassembled WGS sequence"/>
</dbReference>
<dbReference type="STRING" id="1608583.BN1356_01254"/>
<dbReference type="InterPro" id="IPR015231">
    <property type="entry name" value="DUF1934"/>
</dbReference>